<proteinExistence type="inferred from homology"/>
<feature type="active site" evidence="11">
    <location>
        <position position="130"/>
    </location>
</feature>
<dbReference type="EMBL" id="QGHV01000070">
    <property type="protein sequence ID" value="PWT36588.1"/>
    <property type="molecule type" value="Genomic_DNA"/>
</dbReference>
<dbReference type="FunFam" id="3.20.20.70:FF:000006">
    <property type="entry name" value="Imidazole glycerol phosphate synthase subunit HisF"/>
    <property type="match status" value="1"/>
</dbReference>
<keyword evidence="7 11" id="KW-0368">Histidine biosynthesis</keyword>
<dbReference type="InterPro" id="IPR006062">
    <property type="entry name" value="His_biosynth"/>
</dbReference>
<dbReference type="Proteomes" id="UP000245735">
    <property type="component" value="Unassembled WGS sequence"/>
</dbReference>
<dbReference type="NCBIfam" id="TIGR00735">
    <property type="entry name" value="hisF"/>
    <property type="match status" value="1"/>
</dbReference>
<comment type="function">
    <text evidence="9 11">IGPS catalyzes the conversion of PRFAR and glutamine to IGP, AICAR and glutamate. The HisF subunit catalyzes the cyclization activity that produces IGP and AICAR from PRFAR using the ammonia provided by the HisH subunit.</text>
</comment>
<gene>
    <name evidence="11" type="primary">hisF</name>
    <name evidence="13" type="ORF">DKZ35_09475</name>
</gene>
<feature type="active site" evidence="11">
    <location>
        <position position="11"/>
    </location>
</feature>
<evidence type="ECO:0000256" key="5">
    <source>
        <dbReference type="ARBA" id="ARBA00022490"/>
    </source>
</evidence>
<protein>
    <recommendedName>
        <fullName evidence="11">Imidazole glycerol phosphate synthase subunit HisF</fullName>
        <ecNumber evidence="11">4.3.2.10</ecNumber>
    </recommendedName>
    <alternativeName>
        <fullName evidence="11">IGP synthase cyclase subunit</fullName>
    </alternativeName>
    <alternativeName>
        <fullName evidence="11">IGP synthase subunit HisF</fullName>
    </alternativeName>
    <alternativeName>
        <fullName evidence="11">ImGP synthase subunit HisF</fullName>
        <shortName evidence="11">IGPS subunit HisF</shortName>
    </alternativeName>
</protein>
<name>A0ABD6Y4B5_LIMRT</name>
<evidence type="ECO:0000256" key="3">
    <source>
        <dbReference type="ARBA" id="ARBA00009667"/>
    </source>
</evidence>
<evidence type="ECO:0000256" key="1">
    <source>
        <dbReference type="ARBA" id="ARBA00004496"/>
    </source>
</evidence>
<dbReference type="GO" id="GO:0000105">
    <property type="term" value="P:L-histidine biosynthetic process"/>
    <property type="evidence" value="ECO:0007669"/>
    <property type="project" value="UniProtKB-UniRule"/>
</dbReference>
<evidence type="ECO:0000256" key="7">
    <source>
        <dbReference type="ARBA" id="ARBA00023102"/>
    </source>
</evidence>
<dbReference type="PANTHER" id="PTHR21235:SF2">
    <property type="entry name" value="IMIDAZOLE GLYCEROL PHOSPHATE SYNTHASE HISHF"/>
    <property type="match status" value="1"/>
</dbReference>
<dbReference type="RefSeq" id="WP_109975986.1">
    <property type="nucleotide sequence ID" value="NZ_QGHV01000070.1"/>
</dbReference>
<evidence type="ECO:0000256" key="6">
    <source>
        <dbReference type="ARBA" id="ARBA00022605"/>
    </source>
</evidence>
<dbReference type="HAMAP" id="MF_01013">
    <property type="entry name" value="HisF"/>
    <property type="match status" value="1"/>
</dbReference>
<dbReference type="CDD" id="cd04731">
    <property type="entry name" value="HisF"/>
    <property type="match status" value="1"/>
</dbReference>
<dbReference type="Gene3D" id="3.20.20.70">
    <property type="entry name" value="Aldolase class I"/>
    <property type="match status" value="1"/>
</dbReference>
<dbReference type="SUPFAM" id="SSF51366">
    <property type="entry name" value="Ribulose-phoshate binding barrel"/>
    <property type="match status" value="1"/>
</dbReference>
<comment type="caution">
    <text evidence="13">The sequence shown here is derived from an EMBL/GenBank/DDBJ whole genome shotgun (WGS) entry which is preliminary data.</text>
</comment>
<dbReference type="GO" id="GO:0016829">
    <property type="term" value="F:lyase activity"/>
    <property type="evidence" value="ECO:0007669"/>
    <property type="project" value="UniProtKB-KW"/>
</dbReference>
<dbReference type="EC" id="4.3.2.10" evidence="11"/>
<comment type="pathway">
    <text evidence="2 11">Amino-acid biosynthesis; L-histidine biosynthesis; L-histidine from 5-phospho-alpha-D-ribose 1-diphosphate: step 5/9.</text>
</comment>
<evidence type="ECO:0000256" key="4">
    <source>
        <dbReference type="ARBA" id="ARBA00011152"/>
    </source>
</evidence>
<evidence type="ECO:0000256" key="8">
    <source>
        <dbReference type="ARBA" id="ARBA00023239"/>
    </source>
</evidence>
<accession>A0ABD6Y4B5</accession>
<dbReference type="InterPro" id="IPR011060">
    <property type="entry name" value="RibuloseP-bd_barrel"/>
</dbReference>
<dbReference type="GO" id="GO:0005737">
    <property type="term" value="C:cytoplasm"/>
    <property type="evidence" value="ECO:0007669"/>
    <property type="project" value="UniProtKB-SubCell"/>
</dbReference>
<comment type="catalytic activity">
    <reaction evidence="10 11">
        <text>5-[(5-phospho-1-deoxy-D-ribulos-1-ylimino)methylamino]-1-(5-phospho-beta-D-ribosyl)imidazole-4-carboxamide + L-glutamine = D-erythro-1-(imidazol-4-yl)glycerol 3-phosphate + 5-amino-1-(5-phospho-beta-D-ribosyl)imidazole-4-carboxamide + L-glutamate + H(+)</text>
        <dbReference type="Rhea" id="RHEA:24793"/>
        <dbReference type="ChEBI" id="CHEBI:15378"/>
        <dbReference type="ChEBI" id="CHEBI:29985"/>
        <dbReference type="ChEBI" id="CHEBI:58278"/>
        <dbReference type="ChEBI" id="CHEBI:58359"/>
        <dbReference type="ChEBI" id="CHEBI:58475"/>
        <dbReference type="ChEBI" id="CHEBI:58525"/>
        <dbReference type="EC" id="4.3.2.10"/>
    </reaction>
</comment>
<comment type="similarity">
    <text evidence="3 11 12">Belongs to the HisA/HisF family.</text>
</comment>
<keyword evidence="6 11" id="KW-0028">Amino-acid biosynthesis</keyword>
<organism evidence="13 14">
    <name type="scientific">Limosilactobacillus reuteri</name>
    <name type="common">Lactobacillus reuteri</name>
    <dbReference type="NCBI Taxonomy" id="1598"/>
    <lineage>
        <taxon>Bacteria</taxon>
        <taxon>Bacillati</taxon>
        <taxon>Bacillota</taxon>
        <taxon>Bacilli</taxon>
        <taxon>Lactobacillales</taxon>
        <taxon>Lactobacillaceae</taxon>
        <taxon>Limosilactobacillus</taxon>
    </lineage>
</organism>
<evidence type="ECO:0000313" key="14">
    <source>
        <dbReference type="Proteomes" id="UP000245735"/>
    </source>
</evidence>
<dbReference type="GO" id="GO:0000107">
    <property type="term" value="F:imidazoleglycerol-phosphate synthase activity"/>
    <property type="evidence" value="ECO:0007669"/>
    <property type="project" value="UniProtKB-UniRule"/>
</dbReference>
<evidence type="ECO:0000256" key="2">
    <source>
        <dbReference type="ARBA" id="ARBA00005091"/>
    </source>
</evidence>
<evidence type="ECO:0000256" key="10">
    <source>
        <dbReference type="ARBA" id="ARBA00047838"/>
    </source>
</evidence>
<evidence type="ECO:0000256" key="12">
    <source>
        <dbReference type="RuleBase" id="RU003657"/>
    </source>
</evidence>
<dbReference type="InterPro" id="IPR050064">
    <property type="entry name" value="IGPS_HisA/HisF"/>
</dbReference>
<comment type="subunit">
    <text evidence="4 11">Heterodimer of HisH and HisF.</text>
</comment>
<dbReference type="AlphaFoldDB" id="A0ABD6Y4B5"/>
<keyword evidence="8 11" id="KW-0456">Lyase</keyword>
<dbReference type="InterPro" id="IPR004651">
    <property type="entry name" value="HisF"/>
</dbReference>
<dbReference type="Pfam" id="PF00977">
    <property type="entry name" value="His_biosynth"/>
    <property type="match status" value="1"/>
</dbReference>
<sequence length="251" mass="26706">MLAKRIIPCLDVANGRVKKGVNFINLVDVGDPVAIAAEYERQGADELVFLDITATNERRKTMSDVVEKVSKQVFMPLTVGGGISTIDDMHKLLQAGADKISLNSAAVANPGLIKKGAEQFGSQAIVVAIDAGYDGAGYSVYTHGGKKQEPLDAIKWAKKVVQLGAGELLITSMDKDGTKQGFDLNLYKQINAAVKVPVIASGGAGCVQDFIDLYQQTKVTGTLAASVFHFNELTIADVKQALAEKGVLVRQ</sequence>
<evidence type="ECO:0000256" key="9">
    <source>
        <dbReference type="ARBA" id="ARBA00025475"/>
    </source>
</evidence>
<comment type="subcellular location">
    <subcellularLocation>
        <location evidence="1 11">Cytoplasm</location>
    </subcellularLocation>
</comment>
<dbReference type="PANTHER" id="PTHR21235">
    <property type="entry name" value="IMIDAZOLE GLYCEROL PHOSPHATE SYNTHASE SUBUNIT HISF/H IGP SYNTHASE SUBUNIT HISF/H"/>
    <property type="match status" value="1"/>
</dbReference>
<keyword evidence="5 11" id="KW-0963">Cytoplasm</keyword>
<reference evidence="14" key="1">
    <citation type="journal article" date="2018" name="Front. Microbiol.">
        <title>Comparative Genomics of the Herbivore Gut Symbiont Lactobacillus reuteri Reveals Genetic Diversity and Lifestyle Adaptation.</title>
        <authorList>
            <person name="Zhao J."/>
        </authorList>
    </citation>
    <scope>NUCLEOTIDE SEQUENCE [LARGE SCALE GENOMIC DNA]</scope>
    <source>
        <strain evidence="14">LR9</strain>
    </source>
</reference>
<dbReference type="InterPro" id="IPR013785">
    <property type="entry name" value="Aldolase_TIM"/>
</dbReference>
<evidence type="ECO:0000313" key="13">
    <source>
        <dbReference type="EMBL" id="PWT36588.1"/>
    </source>
</evidence>
<evidence type="ECO:0000256" key="11">
    <source>
        <dbReference type="HAMAP-Rule" id="MF_01013"/>
    </source>
</evidence>